<evidence type="ECO:0000259" key="5">
    <source>
        <dbReference type="SMART" id="SM00062"/>
    </source>
</evidence>
<gene>
    <name evidence="6" type="ORF">AR1Y2_3455</name>
</gene>
<dbReference type="CDD" id="cd13694">
    <property type="entry name" value="PBP2_Cysteine"/>
    <property type="match status" value="1"/>
</dbReference>
<name>A0A4P8INZ1_9FIRM</name>
<comment type="similarity">
    <text evidence="1">Belongs to the bacterial solute-binding protein 3 family.</text>
</comment>
<evidence type="ECO:0000256" key="3">
    <source>
        <dbReference type="ARBA" id="ARBA00022729"/>
    </source>
</evidence>
<dbReference type="Pfam" id="PF00497">
    <property type="entry name" value="SBP_bac_3"/>
    <property type="match status" value="1"/>
</dbReference>
<dbReference type="Gene3D" id="3.40.190.10">
    <property type="entry name" value="Periplasmic binding protein-like II"/>
    <property type="match status" value="2"/>
</dbReference>
<reference evidence="6 7" key="1">
    <citation type="submission" date="2019-05" db="EMBL/GenBank/DDBJ databases">
        <title>Complete genome sequencing of Anaerostipes rhamnosivorans.</title>
        <authorList>
            <person name="Bui T.P.N."/>
            <person name="de Vos W.M."/>
        </authorList>
    </citation>
    <scope>NUCLEOTIDE SEQUENCE [LARGE SCALE GENOMIC DNA]</scope>
    <source>
        <strain evidence="6 7">1y2</strain>
    </source>
</reference>
<feature type="signal peptide" evidence="4">
    <location>
        <begin position="1"/>
        <end position="22"/>
    </location>
</feature>
<dbReference type="SUPFAM" id="SSF53850">
    <property type="entry name" value="Periplasmic binding protein-like II"/>
    <property type="match status" value="1"/>
</dbReference>
<dbReference type="KEGG" id="arf:AR1Y2_3455"/>
<evidence type="ECO:0000313" key="7">
    <source>
        <dbReference type="Proteomes" id="UP000298653"/>
    </source>
</evidence>
<dbReference type="SMART" id="SM00062">
    <property type="entry name" value="PBPb"/>
    <property type="match status" value="1"/>
</dbReference>
<dbReference type="OrthoDB" id="115856at2"/>
<dbReference type="GO" id="GO:0030288">
    <property type="term" value="C:outer membrane-bounded periplasmic space"/>
    <property type="evidence" value="ECO:0007669"/>
    <property type="project" value="TreeGrafter"/>
</dbReference>
<sequence length="289" mass="32363">MKKFSKILVVLAVLSMAIGLMTGCGSKKSDESDNQSSVEQIKKNGKIKVGVFSDKPPFGYVDKNGKNQGYDVMLARRLSKDLFGDENKVEFVLVEAASRVEFLQSNKVDVILANFTVTDERKEVVDYALPYMKVALGVVSPNGKVITDVKQLKGKKLIVNKGTTAETYFTQKYPDIELLKYDQNTEAFNALKDGRGAALAHDNTLVYAWARENKGFTTGIKSLGEHDFIAPAVKKGNDDLKKWLDEEITKLTKEGFFEKDYKKTLLPVYGKTVDSDTIIMNEKELKEYK</sequence>
<keyword evidence="2" id="KW-0813">Transport</keyword>
<dbReference type="AlphaFoldDB" id="A0A4P8INZ1"/>
<organism evidence="6 7">
    <name type="scientific">Anaerostipes rhamnosivorans</name>
    <dbReference type="NCBI Taxonomy" id="1229621"/>
    <lineage>
        <taxon>Bacteria</taxon>
        <taxon>Bacillati</taxon>
        <taxon>Bacillota</taxon>
        <taxon>Clostridia</taxon>
        <taxon>Lachnospirales</taxon>
        <taxon>Lachnospiraceae</taxon>
        <taxon>Anaerostipes</taxon>
    </lineage>
</organism>
<protein>
    <submittedName>
        <fullName evidence="6">Lysine-arginine-ornithine-binding periplasmic protein</fullName>
    </submittedName>
</protein>
<dbReference type="RefSeq" id="WP_137330065.1">
    <property type="nucleotide sequence ID" value="NZ_CP040058.1"/>
</dbReference>
<feature type="domain" description="Solute-binding protein family 3/N-terminal" evidence="5">
    <location>
        <begin position="46"/>
        <end position="268"/>
    </location>
</feature>
<dbReference type="PANTHER" id="PTHR30085">
    <property type="entry name" value="AMINO ACID ABC TRANSPORTER PERMEASE"/>
    <property type="match status" value="1"/>
</dbReference>
<dbReference type="InterPro" id="IPR001638">
    <property type="entry name" value="Solute-binding_3/MltF_N"/>
</dbReference>
<dbReference type="PROSITE" id="PS51257">
    <property type="entry name" value="PROKAR_LIPOPROTEIN"/>
    <property type="match status" value="1"/>
</dbReference>
<dbReference type="GO" id="GO:0006865">
    <property type="term" value="P:amino acid transport"/>
    <property type="evidence" value="ECO:0007669"/>
    <property type="project" value="TreeGrafter"/>
</dbReference>
<dbReference type="Proteomes" id="UP000298653">
    <property type="component" value="Chromosome"/>
</dbReference>
<keyword evidence="3 4" id="KW-0732">Signal</keyword>
<evidence type="ECO:0000256" key="1">
    <source>
        <dbReference type="ARBA" id="ARBA00010333"/>
    </source>
</evidence>
<evidence type="ECO:0000256" key="2">
    <source>
        <dbReference type="ARBA" id="ARBA00022448"/>
    </source>
</evidence>
<accession>A0A4P8INZ1</accession>
<dbReference type="EMBL" id="CP040058">
    <property type="protein sequence ID" value="QCP36909.1"/>
    <property type="molecule type" value="Genomic_DNA"/>
</dbReference>
<dbReference type="GO" id="GO:0005576">
    <property type="term" value="C:extracellular region"/>
    <property type="evidence" value="ECO:0007669"/>
    <property type="project" value="TreeGrafter"/>
</dbReference>
<dbReference type="PANTHER" id="PTHR30085:SF6">
    <property type="entry name" value="ABC TRANSPORTER GLUTAMINE-BINDING PROTEIN GLNH"/>
    <property type="match status" value="1"/>
</dbReference>
<keyword evidence="7" id="KW-1185">Reference proteome</keyword>
<proteinExistence type="inferred from homology"/>
<evidence type="ECO:0000256" key="4">
    <source>
        <dbReference type="SAM" id="SignalP"/>
    </source>
</evidence>
<dbReference type="InterPro" id="IPR051455">
    <property type="entry name" value="Bact_solute-bind_prot3"/>
</dbReference>
<feature type="chain" id="PRO_5039487067" evidence="4">
    <location>
        <begin position="23"/>
        <end position="289"/>
    </location>
</feature>
<evidence type="ECO:0000313" key="6">
    <source>
        <dbReference type="EMBL" id="QCP36909.1"/>
    </source>
</evidence>